<proteinExistence type="predicted"/>
<reference evidence="1" key="1">
    <citation type="submission" date="2019-09" db="EMBL/GenBank/DDBJ databases">
        <title>Draft genome information of white flower Hibiscus syriacus.</title>
        <authorList>
            <person name="Kim Y.-M."/>
        </authorList>
    </citation>
    <scope>NUCLEOTIDE SEQUENCE [LARGE SCALE GENOMIC DNA]</scope>
    <source>
        <strain evidence="1">YM2019G1</strain>
    </source>
</reference>
<accession>A0A6A3BPZ6</accession>
<dbReference type="PANTHER" id="PTHR34538">
    <property type="entry name" value="EXPRESSED PROTEIN"/>
    <property type="match status" value="1"/>
</dbReference>
<dbReference type="Proteomes" id="UP000436088">
    <property type="component" value="Unassembled WGS sequence"/>
</dbReference>
<evidence type="ECO:0000313" key="2">
    <source>
        <dbReference type="Proteomes" id="UP000436088"/>
    </source>
</evidence>
<gene>
    <name evidence="1" type="ORF">F3Y22_tig00110085pilonHSYRG00029</name>
</gene>
<protein>
    <submittedName>
        <fullName evidence="1">Uncharacterized protein</fullName>
    </submittedName>
</protein>
<name>A0A6A3BPZ6_HIBSY</name>
<evidence type="ECO:0000313" key="1">
    <source>
        <dbReference type="EMBL" id="KAE8716949.1"/>
    </source>
</evidence>
<dbReference type="AlphaFoldDB" id="A0A6A3BPZ6"/>
<dbReference type="PANTHER" id="PTHR34538:SF10">
    <property type="entry name" value="GENOME ASSEMBLY, CHROMOSOME: A06"/>
    <property type="match status" value="1"/>
</dbReference>
<sequence>MVAFIEFMGRFQWANSYGKKRCRSIFWRMKAAWKRRSKQQFKFRYDPSSYALNFDDGCCDHSSVGMDPVEAARFPGCSECKNTIWVYVLWVK</sequence>
<comment type="caution">
    <text evidence="1">The sequence shown here is derived from an EMBL/GenBank/DDBJ whole genome shotgun (WGS) entry which is preliminary data.</text>
</comment>
<keyword evidence="2" id="KW-1185">Reference proteome</keyword>
<dbReference type="EMBL" id="VEPZ02000839">
    <property type="protein sequence ID" value="KAE8716949.1"/>
    <property type="molecule type" value="Genomic_DNA"/>
</dbReference>
<organism evidence="1 2">
    <name type="scientific">Hibiscus syriacus</name>
    <name type="common">Rose of Sharon</name>
    <dbReference type="NCBI Taxonomy" id="106335"/>
    <lineage>
        <taxon>Eukaryota</taxon>
        <taxon>Viridiplantae</taxon>
        <taxon>Streptophyta</taxon>
        <taxon>Embryophyta</taxon>
        <taxon>Tracheophyta</taxon>
        <taxon>Spermatophyta</taxon>
        <taxon>Magnoliopsida</taxon>
        <taxon>eudicotyledons</taxon>
        <taxon>Gunneridae</taxon>
        <taxon>Pentapetalae</taxon>
        <taxon>rosids</taxon>
        <taxon>malvids</taxon>
        <taxon>Malvales</taxon>
        <taxon>Malvaceae</taxon>
        <taxon>Malvoideae</taxon>
        <taxon>Hibiscus</taxon>
    </lineage>
</organism>